<proteinExistence type="predicted"/>
<dbReference type="OrthoDB" id="5196680at2"/>
<dbReference type="AlphaFoldDB" id="A0A0A0HQ63"/>
<evidence type="ECO:0000313" key="4">
    <source>
        <dbReference type="Proteomes" id="UP000030021"/>
    </source>
</evidence>
<protein>
    <submittedName>
        <fullName evidence="3">Zc3h12a-like Ribonuclease NYN domain protein</fullName>
    </submittedName>
</protein>
<dbReference type="EMBL" id="AONH01000003">
    <property type="protein sequence ID" value="KGM89116.1"/>
    <property type="molecule type" value="Genomic_DNA"/>
</dbReference>
<dbReference type="HOGENOM" id="CLU_117578_0_0_5"/>
<dbReference type="STRING" id="215743.ROSMUCSMR3_02295"/>
<evidence type="ECO:0000259" key="2">
    <source>
        <dbReference type="Pfam" id="PF11977"/>
    </source>
</evidence>
<evidence type="ECO:0000256" key="1">
    <source>
        <dbReference type="SAM" id="Phobius"/>
    </source>
</evidence>
<dbReference type="InterPro" id="IPR021869">
    <property type="entry name" value="RNase_Zc3h12_NYN"/>
</dbReference>
<keyword evidence="1" id="KW-0812">Transmembrane</keyword>
<dbReference type="eggNOG" id="ENOG5031TDE">
    <property type="taxonomic scope" value="Bacteria"/>
</dbReference>
<comment type="caution">
    <text evidence="3">The sequence shown here is derived from an EMBL/GenBank/DDBJ whole genome shotgun (WGS) entry which is preliminary data.</text>
</comment>
<feature type="transmembrane region" description="Helical" evidence="1">
    <location>
        <begin position="28"/>
        <end position="47"/>
    </location>
</feature>
<name>A0A0A0HQ63_9RHOB</name>
<evidence type="ECO:0000313" key="3">
    <source>
        <dbReference type="EMBL" id="KGM89116.1"/>
    </source>
</evidence>
<keyword evidence="1" id="KW-0472">Membrane</keyword>
<dbReference type="Gene3D" id="3.40.50.11980">
    <property type="match status" value="1"/>
</dbReference>
<dbReference type="Pfam" id="PF11977">
    <property type="entry name" value="RNase_Zc3h12a"/>
    <property type="match status" value="1"/>
</dbReference>
<organism evidence="3 4">
    <name type="scientific">Roseovarius mucosus DSM 17069</name>
    <dbReference type="NCBI Taxonomy" id="1288298"/>
    <lineage>
        <taxon>Bacteria</taxon>
        <taxon>Pseudomonadati</taxon>
        <taxon>Pseudomonadota</taxon>
        <taxon>Alphaproteobacteria</taxon>
        <taxon>Rhodobacterales</taxon>
        <taxon>Roseobacteraceae</taxon>
        <taxon>Roseovarius</taxon>
    </lineage>
</organism>
<keyword evidence="1" id="KW-1133">Transmembrane helix</keyword>
<dbReference type="Proteomes" id="UP000030021">
    <property type="component" value="Unassembled WGS sequence"/>
</dbReference>
<sequence length="197" mass="21547">MVVPVLLVALSLIGAAVALLLPGYGDLILLAGPCTIAALILLWRALFLRITAPAAPEPVPEPNRILIDGSNVMYWRDNTPRIETLREVIGQLRRIGFAPGVVFDANAGYLLTGKYKHDDAMAGYLGLAEDWVMVVPKGTVADRYLLTVARDVGAPIVTNDRYRDWAADYPEVKQSGRLIRGGYRDGALWFEGMDIPT</sequence>
<accession>A0A0A0HQ63</accession>
<feature type="domain" description="RNase NYN" evidence="2">
    <location>
        <begin position="64"/>
        <end position="173"/>
    </location>
</feature>
<reference evidence="3 4" key="1">
    <citation type="submission" date="2013-01" db="EMBL/GenBank/DDBJ databases">
        <authorList>
            <person name="Fiebig A."/>
            <person name="Goeker M."/>
            <person name="Klenk H.-P.P."/>
        </authorList>
    </citation>
    <scope>NUCLEOTIDE SEQUENCE [LARGE SCALE GENOMIC DNA]</scope>
    <source>
        <strain evidence="3 4">DSM 17069</strain>
    </source>
</reference>
<dbReference type="PATRIC" id="fig|1288298.3.peg.927"/>
<gene>
    <name evidence="3" type="ORF">rosmuc_00913</name>
</gene>